<evidence type="ECO:0000256" key="6">
    <source>
        <dbReference type="ARBA" id="ARBA00038897"/>
    </source>
</evidence>
<keyword evidence="3" id="KW-0285">Flavoprotein</keyword>
<evidence type="ECO:0000256" key="4">
    <source>
        <dbReference type="ARBA" id="ARBA00022827"/>
    </source>
</evidence>
<evidence type="ECO:0000313" key="11">
    <source>
        <dbReference type="Proteomes" id="UP000243515"/>
    </source>
</evidence>
<dbReference type="PROSITE" id="PS51387">
    <property type="entry name" value="FAD_PCMH"/>
    <property type="match status" value="1"/>
</dbReference>
<dbReference type="Gene3D" id="3.30.465.10">
    <property type="match status" value="1"/>
</dbReference>
<dbReference type="InterPro" id="IPR016169">
    <property type="entry name" value="FAD-bd_PCMH_sub2"/>
</dbReference>
<dbReference type="GO" id="GO:1903457">
    <property type="term" value="P:lactate catabolic process"/>
    <property type="evidence" value="ECO:0007669"/>
    <property type="project" value="TreeGrafter"/>
</dbReference>
<evidence type="ECO:0000256" key="5">
    <source>
        <dbReference type="ARBA" id="ARBA00023002"/>
    </source>
</evidence>
<dbReference type="FunFam" id="1.10.45.10:FF:000001">
    <property type="entry name" value="D-lactate dehydrogenase mitochondrial"/>
    <property type="match status" value="1"/>
</dbReference>
<accession>A0A232M494</accession>
<dbReference type="GO" id="GO:0005739">
    <property type="term" value="C:mitochondrion"/>
    <property type="evidence" value="ECO:0007669"/>
    <property type="project" value="TreeGrafter"/>
</dbReference>
<dbReference type="FunFam" id="3.30.70.2740:FF:000001">
    <property type="entry name" value="D-lactate dehydrogenase mitochondrial"/>
    <property type="match status" value="1"/>
</dbReference>
<dbReference type="EC" id="1.1.2.4" evidence="6"/>
<dbReference type="Pfam" id="PF02913">
    <property type="entry name" value="FAD-oxidase_C"/>
    <property type="match status" value="1"/>
</dbReference>
<keyword evidence="5" id="KW-0560">Oxidoreductase</keyword>
<dbReference type="Proteomes" id="UP000243515">
    <property type="component" value="Unassembled WGS sequence"/>
</dbReference>
<feature type="transmembrane region" description="Helical" evidence="8">
    <location>
        <begin position="68"/>
        <end position="87"/>
    </location>
</feature>
<dbReference type="InterPro" id="IPR004113">
    <property type="entry name" value="FAD-bd_oxidored_4_C"/>
</dbReference>
<keyword evidence="4" id="KW-0274">FAD</keyword>
<keyword evidence="8" id="KW-0472">Membrane</keyword>
<keyword evidence="8" id="KW-1133">Transmembrane helix</keyword>
<comment type="catalytic activity">
    <reaction evidence="7">
        <text>(R)-lactate + 2 Fe(III)-[cytochrome c] = 2 Fe(II)-[cytochrome c] + pyruvate + 2 H(+)</text>
        <dbReference type="Rhea" id="RHEA:13521"/>
        <dbReference type="Rhea" id="RHEA-COMP:10350"/>
        <dbReference type="Rhea" id="RHEA-COMP:14399"/>
        <dbReference type="ChEBI" id="CHEBI:15361"/>
        <dbReference type="ChEBI" id="CHEBI:15378"/>
        <dbReference type="ChEBI" id="CHEBI:16004"/>
        <dbReference type="ChEBI" id="CHEBI:29033"/>
        <dbReference type="ChEBI" id="CHEBI:29034"/>
        <dbReference type="EC" id="1.1.2.4"/>
    </reaction>
</comment>
<dbReference type="Pfam" id="PF01565">
    <property type="entry name" value="FAD_binding_4"/>
    <property type="match status" value="1"/>
</dbReference>
<evidence type="ECO:0000256" key="1">
    <source>
        <dbReference type="ARBA" id="ARBA00001974"/>
    </source>
</evidence>
<dbReference type="EMBL" id="NPHW01002544">
    <property type="protein sequence ID" value="OXV11241.1"/>
    <property type="molecule type" value="Genomic_DNA"/>
</dbReference>
<dbReference type="InterPro" id="IPR016166">
    <property type="entry name" value="FAD-bd_PCMH"/>
</dbReference>
<organism evidence="10 11">
    <name type="scientific">Elaphomyces granulatus</name>
    <dbReference type="NCBI Taxonomy" id="519963"/>
    <lineage>
        <taxon>Eukaryota</taxon>
        <taxon>Fungi</taxon>
        <taxon>Dikarya</taxon>
        <taxon>Ascomycota</taxon>
        <taxon>Pezizomycotina</taxon>
        <taxon>Eurotiomycetes</taxon>
        <taxon>Eurotiomycetidae</taxon>
        <taxon>Eurotiales</taxon>
        <taxon>Elaphomycetaceae</taxon>
        <taxon>Elaphomyces</taxon>
    </lineage>
</organism>
<dbReference type="InterPro" id="IPR036318">
    <property type="entry name" value="FAD-bd_PCMH-like_sf"/>
</dbReference>
<dbReference type="InterPro" id="IPR016171">
    <property type="entry name" value="Vanillyl_alc_oxidase_C-sub2"/>
</dbReference>
<dbReference type="PANTHER" id="PTHR11748:SF116">
    <property type="entry name" value="D-LACTATE DEHYDROGENASE (CYTOCHROME) (AFU_ORTHOLOGUE AFUA_7G02560)"/>
    <property type="match status" value="1"/>
</dbReference>
<comment type="similarity">
    <text evidence="2">Belongs to the FAD-binding oxidoreductase/transferase type 4 family.</text>
</comment>
<dbReference type="SUPFAM" id="SSF55103">
    <property type="entry name" value="FAD-linked oxidases, C-terminal domain"/>
    <property type="match status" value="1"/>
</dbReference>
<comment type="caution">
    <text evidence="10">The sequence shown here is derived from an EMBL/GenBank/DDBJ whole genome shotgun (WGS) entry which is preliminary data.</text>
</comment>
<name>A0A232M494_9EURO</name>
<dbReference type="InterPro" id="IPR016164">
    <property type="entry name" value="FAD-linked_Oxase-like_C"/>
</dbReference>
<evidence type="ECO:0000256" key="8">
    <source>
        <dbReference type="SAM" id="Phobius"/>
    </source>
</evidence>
<dbReference type="InterPro" id="IPR006094">
    <property type="entry name" value="Oxid_FAD_bind_N"/>
</dbReference>
<dbReference type="PANTHER" id="PTHR11748">
    <property type="entry name" value="D-LACTATE DEHYDROGENASE"/>
    <property type="match status" value="1"/>
</dbReference>
<keyword evidence="8" id="KW-0812">Transmembrane</keyword>
<dbReference type="GO" id="GO:0071949">
    <property type="term" value="F:FAD binding"/>
    <property type="evidence" value="ECO:0007669"/>
    <property type="project" value="InterPro"/>
</dbReference>
<proteinExistence type="inferred from homology"/>
<evidence type="ECO:0000259" key="9">
    <source>
        <dbReference type="PROSITE" id="PS51387"/>
    </source>
</evidence>
<dbReference type="OrthoDB" id="7786253at2759"/>
<evidence type="ECO:0000256" key="7">
    <source>
        <dbReference type="ARBA" id="ARBA00051436"/>
    </source>
</evidence>
<feature type="domain" description="FAD-binding PCMH-type" evidence="9">
    <location>
        <begin position="168"/>
        <end position="345"/>
    </location>
</feature>
<evidence type="ECO:0000256" key="3">
    <source>
        <dbReference type="ARBA" id="ARBA00022630"/>
    </source>
</evidence>
<dbReference type="GO" id="GO:0008720">
    <property type="term" value="F:D-lactate dehydrogenase (NAD+) activity"/>
    <property type="evidence" value="ECO:0007669"/>
    <property type="project" value="TreeGrafter"/>
</dbReference>
<comment type="cofactor">
    <cofactor evidence="1">
        <name>FAD</name>
        <dbReference type="ChEBI" id="CHEBI:57692"/>
    </cofactor>
</comment>
<dbReference type="SUPFAM" id="SSF56176">
    <property type="entry name" value="FAD-binding/transporter-associated domain-like"/>
    <property type="match status" value="1"/>
</dbReference>
<dbReference type="FunFam" id="3.30.465.10:FF:000014">
    <property type="entry name" value="D-lactate dehydrogenase (Cytochrome), putative"/>
    <property type="match status" value="1"/>
</dbReference>
<protein>
    <recommendedName>
        <fullName evidence="6">D-lactate dehydrogenase (cytochrome)</fullName>
        <ecNumber evidence="6">1.1.2.4</ecNumber>
    </recommendedName>
</protein>
<gene>
    <name evidence="10" type="ORF">Egran_00999</name>
</gene>
<keyword evidence="11" id="KW-1185">Reference proteome</keyword>
<dbReference type="Gene3D" id="1.10.45.10">
    <property type="entry name" value="Vanillyl-alcohol Oxidase, Chain A, domain 4"/>
    <property type="match status" value="1"/>
</dbReference>
<evidence type="ECO:0000256" key="2">
    <source>
        <dbReference type="ARBA" id="ARBA00008000"/>
    </source>
</evidence>
<evidence type="ECO:0000313" key="10">
    <source>
        <dbReference type="EMBL" id="OXV11241.1"/>
    </source>
</evidence>
<dbReference type="GO" id="GO:0004458">
    <property type="term" value="F:D-lactate dehydrogenase (cytochrome) activity"/>
    <property type="evidence" value="ECO:0007669"/>
    <property type="project" value="UniProtKB-EC"/>
</dbReference>
<dbReference type="Gene3D" id="3.30.70.2740">
    <property type="match status" value="1"/>
</dbReference>
<reference evidence="10 11" key="1">
    <citation type="journal article" date="2015" name="Environ. Microbiol.">
        <title>Metagenome sequence of Elaphomyces granulatus from sporocarp tissue reveals Ascomycota ectomycorrhizal fingerprints of genome expansion and a Proteobacteria-rich microbiome.</title>
        <authorList>
            <person name="Quandt C.A."/>
            <person name="Kohler A."/>
            <person name="Hesse C.N."/>
            <person name="Sharpton T.J."/>
            <person name="Martin F."/>
            <person name="Spatafora J.W."/>
        </authorList>
    </citation>
    <scope>NUCLEOTIDE SEQUENCE [LARGE SCALE GENOMIC DNA]</scope>
    <source>
        <strain evidence="10 11">OSC145934</strain>
    </source>
</reference>
<dbReference type="AlphaFoldDB" id="A0A232M494"/>
<sequence length="603" mass="65317">MLRASARLAVRSRRLQGSSSGGLLLLTLRTTHRASSTSPSSSSPSLFLPSWFLPSSPSPSPWSLRRRALAVLLPTTGLLLLLFYAGFTLGKRRGGGENVSTSESPGDAAKSLLSLADLKPARYDRSAANIFAAQDEFTALLTAKRVITDLTERNARSSTEWSPLPDGESARPHLIVQPESTEEVSAIAKICHRRRIPMIAFAGGTSLEGTLAATQGGVCIDFARMKSIVAIHPQDMDVVVQPGVGYTDLNQRLEVQGFFFPPDPGPGAQIGGMVAQGCSGTNAYRYGTMKDWVLGLTVVLADGSIIKTRQRPRKSSAGYDLTHLLVGSEGTLGIVTEATLKITRKPENVQVVLVAFPTTDKAVEVAIKVVQNDVPLAAMELLDSTVMRAVNRGGHCEKAYAEVPTLFLKFSGPPNIVKDQLNQVKMFCRQSSCQSFQVATDDKEAQSLWAARKTALWSILATKENPEDRFLGTDVAVPISRLADIIEETQIQLRNRGLIGACVGHVGDGNFHTAIIYPPKDERKARDLVHAIQRRGIALEGTISGEHGIGLENRDALVEELGETSVDAMRCIKLALDPYMLLNPDKVVRLKIDQQDVVGENKH</sequence>